<dbReference type="EMBL" id="JAFKCU010000003">
    <property type="protein sequence ID" value="MBN7816518.1"/>
    <property type="molecule type" value="Genomic_DNA"/>
</dbReference>
<keyword evidence="3" id="KW-0408">Iron</keyword>
<keyword evidence="1" id="KW-0001">2Fe-2S</keyword>
<dbReference type="InterPro" id="IPR010693">
    <property type="entry name" value="Divergent_4Fe-4S_mono-cluster"/>
</dbReference>
<sequence>MSEENKIKEYSNGEVTITWEPSKCIHSANCVNGLPSVFDNKKRPWIDAMGATTEEIVKQINKCPSGALGYYFPEKSEKSSGDVISEQLVEVMPNGPLMVYGNLQVKLPDGKIQNQNKVSAFCRCGGSQNKPFCDGSHKKNGFKG</sequence>
<dbReference type="RefSeq" id="WP_206587195.1">
    <property type="nucleotide sequence ID" value="NZ_JAFKCU010000003.1"/>
</dbReference>
<dbReference type="Pfam" id="PF09360">
    <property type="entry name" value="zf-CDGSH"/>
    <property type="match status" value="1"/>
</dbReference>
<evidence type="ECO:0000313" key="6">
    <source>
        <dbReference type="EMBL" id="MBN7816518.1"/>
    </source>
</evidence>
<keyword evidence="4" id="KW-0411">Iron-sulfur</keyword>
<evidence type="ECO:0000256" key="1">
    <source>
        <dbReference type="ARBA" id="ARBA00022714"/>
    </source>
</evidence>
<evidence type="ECO:0000256" key="4">
    <source>
        <dbReference type="ARBA" id="ARBA00023014"/>
    </source>
</evidence>
<evidence type="ECO:0000313" key="7">
    <source>
        <dbReference type="Proteomes" id="UP000664480"/>
    </source>
</evidence>
<dbReference type="InterPro" id="IPR042216">
    <property type="entry name" value="MitoNEET_CISD"/>
</dbReference>
<name>A0ABS3CHE5_9BACT</name>
<keyword evidence="7" id="KW-1185">Reference proteome</keyword>
<comment type="caution">
    <text evidence="6">The sequence shown here is derived from an EMBL/GenBank/DDBJ whole genome shotgun (WGS) entry which is preliminary data.</text>
</comment>
<dbReference type="Pfam" id="PF06902">
    <property type="entry name" value="Fer4_19"/>
    <property type="match status" value="1"/>
</dbReference>
<keyword evidence="2" id="KW-0479">Metal-binding</keyword>
<gene>
    <name evidence="6" type="ORF">J0A69_13810</name>
</gene>
<organism evidence="6 7">
    <name type="scientific">Algoriphagus pacificus</name>
    <dbReference type="NCBI Taxonomy" id="2811234"/>
    <lineage>
        <taxon>Bacteria</taxon>
        <taxon>Pseudomonadati</taxon>
        <taxon>Bacteroidota</taxon>
        <taxon>Cytophagia</taxon>
        <taxon>Cytophagales</taxon>
        <taxon>Cyclobacteriaceae</taxon>
        <taxon>Algoriphagus</taxon>
    </lineage>
</organism>
<dbReference type="InterPro" id="IPR018967">
    <property type="entry name" value="FeS-contain_CDGSH-typ"/>
</dbReference>
<evidence type="ECO:0000256" key="3">
    <source>
        <dbReference type="ARBA" id="ARBA00023004"/>
    </source>
</evidence>
<accession>A0ABS3CHE5</accession>
<reference evidence="6 7" key="1">
    <citation type="submission" date="2021-03" db="EMBL/GenBank/DDBJ databases">
        <title>novel species isolated from a fishpond in China.</title>
        <authorList>
            <person name="Lu H."/>
            <person name="Cai Z."/>
        </authorList>
    </citation>
    <scope>NUCLEOTIDE SEQUENCE [LARGE SCALE GENOMIC DNA]</scope>
    <source>
        <strain evidence="6 7">YJ13C</strain>
    </source>
</reference>
<dbReference type="SMART" id="SM00704">
    <property type="entry name" value="ZnF_CDGSH"/>
    <property type="match status" value="1"/>
</dbReference>
<feature type="domain" description="Iron-binding zinc finger CDGSH type" evidence="5">
    <location>
        <begin position="106"/>
        <end position="143"/>
    </location>
</feature>
<protein>
    <submittedName>
        <fullName evidence="6">(4Fe-4S)-binding protein</fullName>
    </submittedName>
</protein>
<proteinExistence type="predicted"/>
<evidence type="ECO:0000256" key="2">
    <source>
        <dbReference type="ARBA" id="ARBA00022723"/>
    </source>
</evidence>
<dbReference type="Proteomes" id="UP000664480">
    <property type="component" value="Unassembled WGS sequence"/>
</dbReference>
<dbReference type="Gene3D" id="3.40.5.90">
    <property type="entry name" value="CDGSH iron-sulfur domain, mitoNEET-type"/>
    <property type="match status" value="1"/>
</dbReference>
<evidence type="ECO:0000259" key="5">
    <source>
        <dbReference type="SMART" id="SM00704"/>
    </source>
</evidence>